<sequence length="447" mass="49415">MAPISDMLSQRAIKSFTLGEGADYFWEVKKLPQYAAESRPDGFIDLSGSVNNLMRDWMKEYADEAIRGMDAHSLLNYGPLHGSKDVRDGVANIYNKFFSPKFPIDATNVFATNGVSSAIDMLAWVLADPGDTILIPVPTFFMLDFDLAVRNGIKVVKVATDHLEDPFGPGSAEEFAEAIATAADGIHGSRARAVFLCNPQNPQGRCYSEQTLRALVEMCRQRGLQLVVDEIYGLSHFGSEREAFTSVLGATDEGSDNHVHSFWGLSKDLGLGGLRLGFIVSRNGALREALARISWFTWPTSFSDSFAARLLRDEAAFEKFVRTYQSRLAQTYEKVSEALLQHQIPFQPATAGLFICIDLRRWIKQFEGADDPELKLWKHLVDSGVGVNPGKFAGSTEAGLFRLVFTKDVEATLLAITRIGAALKRLDANARKKRDHPLQRVRSGTSA</sequence>
<evidence type="ECO:0000256" key="1">
    <source>
        <dbReference type="ARBA" id="ARBA00007441"/>
    </source>
</evidence>
<dbReference type="Gene3D" id="3.40.640.10">
    <property type="entry name" value="Type I PLP-dependent aspartate aminotransferase-like (Major domain)"/>
    <property type="match status" value="1"/>
</dbReference>
<dbReference type="GO" id="GO:0008483">
    <property type="term" value="F:transaminase activity"/>
    <property type="evidence" value="ECO:0007669"/>
    <property type="project" value="TreeGrafter"/>
</dbReference>
<dbReference type="SUPFAM" id="SSF53383">
    <property type="entry name" value="PLP-dependent transferases"/>
    <property type="match status" value="1"/>
</dbReference>
<proteinExistence type="inferred from homology"/>
<protein>
    <submittedName>
        <fullName evidence="4">1-aminocyclopropane-1-carboxylate synthase CMW33</fullName>
    </submittedName>
</protein>
<dbReference type="InterPro" id="IPR015421">
    <property type="entry name" value="PyrdxlP-dep_Trfase_major"/>
</dbReference>
<comment type="caution">
    <text evidence="4">The sequence shown here is derived from an EMBL/GenBank/DDBJ whole genome shotgun (WGS) entry which is preliminary data.</text>
</comment>
<dbReference type="InterPro" id="IPR004839">
    <property type="entry name" value="Aminotransferase_I/II_large"/>
</dbReference>
<accession>A0A9P5F0V1</accession>
<evidence type="ECO:0000313" key="4">
    <source>
        <dbReference type="EMBL" id="KAF4864724.1"/>
    </source>
</evidence>
<gene>
    <name evidence="4" type="primary">ACS1</name>
    <name evidence="4" type="ORF">CGCSCA2_v002018</name>
</gene>
<dbReference type="AlphaFoldDB" id="A0A9P5F0V1"/>
<dbReference type="EMBL" id="QPMT01000004">
    <property type="protein sequence ID" value="KAF4864724.1"/>
    <property type="molecule type" value="Genomic_DNA"/>
</dbReference>
<dbReference type="InterPro" id="IPR004838">
    <property type="entry name" value="NHTrfase_class1_PyrdxlP-BS"/>
</dbReference>
<dbReference type="Proteomes" id="UP000711996">
    <property type="component" value="Unassembled WGS sequence"/>
</dbReference>
<organism evidence="4 5">
    <name type="scientific">Colletotrichum siamense</name>
    <name type="common">Anthracnose fungus</name>
    <dbReference type="NCBI Taxonomy" id="690259"/>
    <lineage>
        <taxon>Eukaryota</taxon>
        <taxon>Fungi</taxon>
        <taxon>Dikarya</taxon>
        <taxon>Ascomycota</taxon>
        <taxon>Pezizomycotina</taxon>
        <taxon>Sordariomycetes</taxon>
        <taxon>Hypocreomycetidae</taxon>
        <taxon>Glomerellales</taxon>
        <taxon>Glomerellaceae</taxon>
        <taxon>Colletotrichum</taxon>
        <taxon>Colletotrichum gloeosporioides species complex</taxon>
    </lineage>
</organism>
<dbReference type="GO" id="GO:0030170">
    <property type="term" value="F:pyridoxal phosphate binding"/>
    <property type="evidence" value="ECO:0007669"/>
    <property type="project" value="InterPro"/>
</dbReference>
<dbReference type="InterPro" id="IPR050478">
    <property type="entry name" value="Ethylene_sulfur-biosynth"/>
</dbReference>
<keyword evidence="2" id="KW-0663">Pyridoxal phosphate</keyword>
<dbReference type="InterPro" id="IPR015422">
    <property type="entry name" value="PyrdxlP-dep_Trfase_small"/>
</dbReference>
<comment type="similarity">
    <text evidence="1">Belongs to the class-I pyridoxal-phosphate-dependent aminotransferase family.</text>
</comment>
<dbReference type="CDD" id="cd00609">
    <property type="entry name" value="AAT_like"/>
    <property type="match status" value="1"/>
</dbReference>
<dbReference type="PRINTS" id="PR00753">
    <property type="entry name" value="ACCSYNTHASE"/>
</dbReference>
<evidence type="ECO:0000313" key="5">
    <source>
        <dbReference type="Proteomes" id="UP000711996"/>
    </source>
</evidence>
<feature type="domain" description="Aminotransferase class I/classII large" evidence="3">
    <location>
        <begin position="53"/>
        <end position="408"/>
    </location>
</feature>
<dbReference type="Gene3D" id="3.90.1150.10">
    <property type="entry name" value="Aspartate Aminotransferase, domain 1"/>
    <property type="match status" value="1"/>
</dbReference>
<evidence type="ECO:0000259" key="3">
    <source>
        <dbReference type="Pfam" id="PF00155"/>
    </source>
</evidence>
<dbReference type="OrthoDB" id="7042322at2759"/>
<keyword evidence="5" id="KW-1185">Reference proteome</keyword>
<reference evidence="4" key="1">
    <citation type="submission" date="2019-06" db="EMBL/GenBank/DDBJ databases">
        <authorList>
            <person name="Gan P."/>
            <person name="Shirasu K."/>
        </authorList>
    </citation>
    <scope>NUCLEOTIDE SEQUENCE [LARGE SCALE GENOMIC DNA]</scope>
    <source>
        <strain evidence="4">CAD2</strain>
    </source>
</reference>
<dbReference type="Pfam" id="PF00155">
    <property type="entry name" value="Aminotran_1_2"/>
    <property type="match status" value="1"/>
</dbReference>
<name>A0A9P5F0V1_COLSI</name>
<dbReference type="GO" id="GO:0006520">
    <property type="term" value="P:amino acid metabolic process"/>
    <property type="evidence" value="ECO:0007669"/>
    <property type="project" value="TreeGrafter"/>
</dbReference>
<evidence type="ECO:0000256" key="2">
    <source>
        <dbReference type="ARBA" id="ARBA00022898"/>
    </source>
</evidence>
<dbReference type="InterPro" id="IPR015424">
    <property type="entry name" value="PyrdxlP-dep_Trfase"/>
</dbReference>
<dbReference type="PANTHER" id="PTHR43795">
    <property type="entry name" value="BIFUNCTIONAL ASPARTATE AMINOTRANSFERASE AND GLUTAMATE/ASPARTATE-PREPHENATE AMINOTRANSFERASE-RELATED"/>
    <property type="match status" value="1"/>
</dbReference>
<dbReference type="PANTHER" id="PTHR43795:SF39">
    <property type="entry name" value="AMINOTRANSFERASE CLASS I_CLASSII DOMAIN-CONTAINING PROTEIN"/>
    <property type="match status" value="1"/>
</dbReference>
<dbReference type="PROSITE" id="PS00105">
    <property type="entry name" value="AA_TRANSFER_CLASS_1"/>
    <property type="match status" value="1"/>
</dbReference>